<accession>A0A927C987</accession>
<protein>
    <submittedName>
        <fullName evidence="1">YheC/YheD family protein</fullName>
    </submittedName>
</protein>
<sequence>MDDPAEMFRGNRNNFIDIIRTGSELGVSVCVVTVKDLKLKHRKMIGYVFDSAKGTWSPQTIGLPHVLYNRIPLRQDEALPEVQQTLQACVRHPHIRMFNPAFFNKWSLFEWLSKGKTTAKYIPTTRKVTTLQEFDSLFKLHSSVYLKPIGGKAGKGIMKADRMSDRLGRKLEYCLSVQDTKGSVVYKYPKMSQLWAKMKEEIGQEEYIAQRGISLARHKKRPFDLRLLVQKNAKGQWDVTGVGARLAGKLSITTHVPRGGSIDDPEKLLASTFGIDGAKKIIQRTRRAALAIARQVEKKSGHMLGEMSMDMGVDIHGGIWFFEANSKPMKFDEPHIRKKSLERIVHYSLFLIRAKSSAGGGYPAAQSN</sequence>
<dbReference type="AlphaFoldDB" id="A0A927C987"/>
<reference evidence="1" key="1">
    <citation type="submission" date="2020-09" db="EMBL/GenBank/DDBJ databases">
        <title>A novel bacterium of genus Paenibacillus, isolated from South China Sea.</title>
        <authorList>
            <person name="Huang H."/>
            <person name="Mo K."/>
            <person name="Hu Y."/>
        </authorList>
    </citation>
    <scope>NUCLEOTIDE SEQUENCE</scope>
    <source>
        <strain evidence="1">IB182363</strain>
    </source>
</reference>
<evidence type="ECO:0000313" key="2">
    <source>
        <dbReference type="Proteomes" id="UP000639396"/>
    </source>
</evidence>
<proteinExistence type="predicted"/>
<dbReference type="SUPFAM" id="SSF56059">
    <property type="entry name" value="Glutathione synthetase ATP-binding domain-like"/>
    <property type="match status" value="1"/>
</dbReference>
<gene>
    <name evidence="1" type="ORF">IDH45_17335</name>
</gene>
<dbReference type="Proteomes" id="UP000639396">
    <property type="component" value="Unassembled WGS sequence"/>
</dbReference>
<name>A0A927C987_9BACL</name>
<evidence type="ECO:0000313" key="1">
    <source>
        <dbReference type="EMBL" id="MBD2863759.1"/>
    </source>
</evidence>
<organism evidence="1 2">
    <name type="scientific">Paenibacillus oceani</name>
    <dbReference type="NCBI Taxonomy" id="2772510"/>
    <lineage>
        <taxon>Bacteria</taxon>
        <taxon>Bacillati</taxon>
        <taxon>Bacillota</taxon>
        <taxon>Bacilli</taxon>
        <taxon>Bacillales</taxon>
        <taxon>Paenibacillaceae</taxon>
        <taxon>Paenibacillus</taxon>
    </lineage>
</organism>
<dbReference type="Pfam" id="PF14398">
    <property type="entry name" value="ATPgrasp_YheCD"/>
    <property type="match status" value="1"/>
</dbReference>
<comment type="caution">
    <text evidence="1">The sequence shown here is derived from an EMBL/GenBank/DDBJ whole genome shotgun (WGS) entry which is preliminary data.</text>
</comment>
<dbReference type="InterPro" id="IPR026838">
    <property type="entry name" value="YheC/D"/>
</dbReference>
<dbReference type="EMBL" id="JACXJA010000022">
    <property type="protein sequence ID" value="MBD2863759.1"/>
    <property type="molecule type" value="Genomic_DNA"/>
</dbReference>
<keyword evidence="2" id="KW-1185">Reference proteome</keyword>